<gene>
    <name evidence="1" type="ORF">H5410_036598</name>
</gene>
<name>A0A9J5Y8N3_SOLCO</name>
<dbReference type="PANTHER" id="PTHR33710">
    <property type="entry name" value="BNAC02G09200D PROTEIN"/>
    <property type="match status" value="1"/>
</dbReference>
<dbReference type="EMBL" id="JACXVP010000007">
    <property type="protein sequence ID" value="KAG5595366.1"/>
    <property type="molecule type" value="Genomic_DNA"/>
</dbReference>
<proteinExistence type="predicted"/>
<organism evidence="1 2">
    <name type="scientific">Solanum commersonii</name>
    <name type="common">Commerson's wild potato</name>
    <name type="synonym">Commerson's nightshade</name>
    <dbReference type="NCBI Taxonomy" id="4109"/>
    <lineage>
        <taxon>Eukaryota</taxon>
        <taxon>Viridiplantae</taxon>
        <taxon>Streptophyta</taxon>
        <taxon>Embryophyta</taxon>
        <taxon>Tracheophyta</taxon>
        <taxon>Spermatophyta</taxon>
        <taxon>Magnoliopsida</taxon>
        <taxon>eudicotyledons</taxon>
        <taxon>Gunneridae</taxon>
        <taxon>Pentapetalae</taxon>
        <taxon>asterids</taxon>
        <taxon>lamiids</taxon>
        <taxon>Solanales</taxon>
        <taxon>Solanaceae</taxon>
        <taxon>Solanoideae</taxon>
        <taxon>Solaneae</taxon>
        <taxon>Solanum</taxon>
    </lineage>
</organism>
<dbReference type="PANTHER" id="PTHR33710:SF79">
    <property type="entry name" value="OS06G0205337 PROTEIN"/>
    <property type="match status" value="1"/>
</dbReference>
<dbReference type="AlphaFoldDB" id="A0A9J5Y8N3"/>
<reference evidence="1 2" key="1">
    <citation type="submission" date="2020-09" db="EMBL/GenBank/DDBJ databases">
        <title>De no assembly of potato wild relative species, Solanum commersonii.</title>
        <authorList>
            <person name="Cho K."/>
        </authorList>
    </citation>
    <scope>NUCLEOTIDE SEQUENCE [LARGE SCALE GENOMIC DNA]</scope>
    <source>
        <strain evidence="1">LZ3.2</strain>
        <tissue evidence="1">Leaf</tissue>
    </source>
</reference>
<dbReference type="InterPro" id="IPR036691">
    <property type="entry name" value="Endo/exonu/phosph_ase_sf"/>
</dbReference>
<evidence type="ECO:0000313" key="1">
    <source>
        <dbReference type="EMBL" id="KAG5595366.1"/>
    </source>
</evidence>
<dbReference type="SUPFAM" id="SSF56219">
    <property type="entry name" value="DNase I-like"/>
    <property type="match status" value="1"/>
</dbReference>
<protein>
    <submittedName>
        <fullName evidence="1">Uncharacterized protein</fullName>
    </submittedName>
</protein>
<keyword evidence="2" id="KW-1185">Reference proteome</keyword>
<dbReference type="Gene3D" id="3.60.10.10">
    <property type="entry name" value="Endonuclease/exonuclease/phosphatase"/>
    <property type="match status" value="1"/>
</dbReference>
<accession>A0A9J5Y8N3</accession>
<evidence type="ECO:0000313" key="2">
    <source>
        <dbReference type="Proteomes" id="UP000824120"/>
    </source>
</evidence>
<dbReference type="OrthoDB" id="1930966at2759"/>
<sequence length="192" mass="22802">MLINPSGSNQREINQSQQDFHRVQMLHNFHKFYFIGLVEPFQHVRQINKYIRRLRMPLVKQNCNGKIWVIINSDFDVTVVRDTKQQLTLFYAKCTSEDRLMLWEDIYQMAETIDSPWLIGGNFNVVLNVNEKIGGLPVQEVNHDNFKTCIQSCDLLKMKFKCSPFTWWNGRVGNDCIFERLDKVFLNQHMRN</sequence>
<dbReference type="Proteomes" id="UP000824120">
    <property type="component" value="Chromosome 7"/>
</dbReference>
<comment type="caution">
    <text evidence="1">The sequence shown here is derived from an EMBL/GenBank/DDBJ whole genome shotgun (WGS) entry which is preliminary data.</text>
</comment>